<gene>
    <name evidence="9" type="ORF">CLV74_1236</name>
</gene>
<evidence type="ECO:0000313" key="10">
    <source>
        <dbReference type="Proteomes" id="UP000238392"/>
    </source>
</evidence>
<dbReference type="EMBL" id="PVTQ01000023">
    <property type="protein sequence ID" value="PRY84488.1"/>
    <property type="molecule type" value="Genomic_DNA"/>
</dbReference>
<comment type="similarity">
    <text evidence="2">Belongs to the cytochrome P450 family.</text>
</comment>
<proteinExistence type="inferred from homology"/>
<keyword evidence="3 8" id="KW-0349">Heme</keyword>
<protein>
    <submittedName>
        <fullName evidence="9">Fatty-acid peroxygenase</fullName>
    </submittedName>
</protein>
<dbReference type="GO" id="GO:0016125">
    <property type="term" value="P:sterol metabolic process"/>
    <property type="evidence" value="ECO:0007669"/>
    <property type="project" value="TreeGrafter"/>
</dbReference>
<evidence type="ECO:0000256" key="3">
    <source>
        <dbReference type="ARBA" id="ARBA00022617"/>
    </source>
</evidence>
<evidence type="ECO:0000256" key="1">
    <source>
        <dbReference type="ARBA" id="ARBA00001971"/>
    </source>
</evidence>
<dbReference type="PRINTS" id="PR00463">
    <property type="entry name" value="EP450I"/>
</dbReference>
<dbReference type="GO" id="GO:0005506">
    <property type="term" value="F:iron ion binding"/>
    <property type="evidence" value="ECO:0007669"/>
    <property type="project" value="InterPro"/>
</dbReference>
<dbReference type="PANTHER" id="PTHR24286">
    <property type="entry name" value="CYTOCHROME P450 26"/>
    <property type="match status" value="1"/>
</dbReference>
<keyword evidence="5" id="KW-0560">Oxidoreductase</keyword>
<dbReference type="Proteomes" id="UP000238392">
    <property type="component" value="Unassembled WGS sequence"/>
</dbReference>
<comment type="caution">
    <text evidence="9">The sequence shown here is derived from an EMBL/GenBank/DDBJ whole genome shotgun (WGS) entry which is preliminary data.</text>
</comment>
<evidence type="ECO:0000313" key="9">
    <source>
        <dbReference type="EMBL" id="PRY84488.1"/>
    </source>
</evidence>
<reference evidence="9 10" key="1">
    <citation type="submission" date="2018-03" db="EMBL/GenBank/DDBJ databases">
        <title>Genomic Encyclopedia of Archaeal and Bacterial Type Strains, Phase II (KMG-II): from individual species to whole genera.</title>
        <authorList>
            <person name="Goeker M."/>
        </authorList>
    </citation>
    <scope>NUCLEOTIDE SEQUENCE [LARGE SCALE GENOMIC DNA]</scope>
    <source>
        <strain evidence="9 10">DSM 100212</strain>
    </source>
</reference>
<dbReference type="SUPFAM" id="SSF48264">
    <property type="entry name" value="Cytochrome P450"/>
    <property type="match status" value="1"/>
</dbReference>
<dbReference type="OrthoDB" id="9764248at2"/>
<dbReference type="Gene3D" id="1.10.630.10">
    <property type="entry name" value="Cytochrome P450"/>
    <property type="match status" value="1"/>
</dbReference>
<dbReference type="GO" id="GO:0016705">
    <property type="term" value="F:oxidoreductase activity, acting on paired donors, with incorporation or reduction of molecular oxygen"/>
    <property type="evidence" value="ECO:0007669"/>
    <property type="project" value="InterPro"/>
</dbReference>
<evidence type="ECO:0000256" key="2">
    <source>
        <dbReference type="ARBA" id="ARBA00010617"/>
    </source>
</evidence>
<feature type="binding site" description="axial binding residue" evidence="8">
    <location>
        <position position="361"/>
    </location>
    <ligand>
        <name>heme</name>
        <dbReference type="ChEBI" id="CHEBI:30413"/>
    </ligand>
    <ligandPart>
        <name>Fe</name>
        <dbReference type="ChEBI" id="CHEBI:18248"/>
    </ligandPart>
</feature>
<comment type="cofactor">
    <cofactor evidence="1 8">
        <name>heme</name>
        <dbReference type="ChEBI" id="CHEBI:30413"/>
    </cofactor>
</comment>
<keyword evidence="4 8" id="KW-0479">Metal-binding</keyword>
<dbReference type="RefSeq" id="WP_106268336.1">
    <property type="nucleotide sequence ID" value="NZ_PVTQ01000023.1"/>
</dbReference>
<keyword evidence="6 8" id="KW-0408">Iron</keyword>
<name>A0A2T0WCQ6_9RHOB</name>
<keyword evidence="10" id="KW-1185">Reference proteome</keyword>
<sequence>MVSIPSATGFDSTLALLRNPYGFISDTCRDLGSDLFATRVLLKQTICMTGAAAAEVFYKEDRLVRADSMPGRIQKTLLGEGGVQGLDGDAHRHRKQMFMSLMASERIAALQGMSLHMLDNYVRDWEAADEVVLYDEVREMLTRAVCAWAGVPLPDAEVKKRTAQLTTLFQDAGAVGPKHWRARRSRQKLEKWTSRMILEVRDDTLQPQKESALYVIATWRDPDGELLPPKVAAVELLNVLRPTVAVSVFIVHAVHALHWYPEWSQRLKNGAALLDPFVQEVRRLYPFFPAVAARVKTAFEWNGYRFPEGCRVLLDLYGTNTDPRSWDAPRDFRPERFQSRIEDSYDFIPQGGGDHHLNHRCPGEWIAISQMKAFCEYFVGSIDYDVPDQDLEIDTKELPPLPKTRMILHNVRRHH</sequence>
<dbReference type="InterPro" id="IPR036396">
    <property type="entry name" value="Cyt_P450_sf"/>
</dbReference>
<evidence type="ECO:0000256" key="5">
    <source>
        <dbReference type="ARBA" id="ARBA00023002"/>
    </source>
</evidence>
<evidence type="ECO:0000256" key="4">
    <source>
        <dbReference type="ARBA" id="ARBA00022723"/>
    </source>
</evidence>
<evidence type="ECO:0000256" key="7">
    <source>
        <dbReference type="ARBA" id="ARBA00023033"/>
    </source>
</evidence>
<evidence type="ECO:0000256" key="8">
    <source>
        <dbReference type="PIRSR" id="PIRSR602401-1"/>
    </source>
</evidence>
<accession>A0A2T0WCQ6</accession>
<dbReference type="GO" id="GO:0020037">
    <property type="term" value="F:heme binding"/>
    <property type="evidence" value="ECO:0007669"/>
    <property type="project" value="InterPro"/>
</dbReference>
<dbReference type="InterPro" id="IPR002401">
    <property type="entry name" value="Cyt_P450_E_grp-I"/>
</dbReference>
<dbReference type="CDD" id="cd11067">
    <property type="entry name" value="CYP152"/>
    <property type="match status" value="1"/>
</dbReference>
<organism evidence="9 10">
    <name type="scientific">Donghicola tyrosinivorans</name>
    <dbReference type="NCBI Taxonomy" id="1652492"/>
    <lineage>
        <taxon>Bacteria</taxon>
        <taxon>Pseudomonadati</taxon>
        <taxon>Pseudomonadota</taxon>
        <taxon>Alphaproteobacteria</taxon>
        <taxon>Rhodobacterales</taxon>
        <taxon>Roseobacteraceae</taxon>
        <taxon>Donghicola</taxon>
    </lineage>
</organism>
<dbReference type="InterPro" id="IPR001128">
    <property type="entry name" value="Cyt_P450"/>
</dbReference>
<dbReference type="GO" id="GO:0004497">
    <property type="term" value="F:monooxygenase activity"/>
    <property type="evidence" value="ECO:0007669"/>
    <property type="project" value="UniProtKB-KW"/>
</dbReference>
<dbReference type="AlphaFoldDB" id="A0A2T0WCQ6"/>
<keyword evidence="7" id="KW-0503">Monooxygenase</keyword>
<dbReference type="Pfam" id="PF00067">
    <property type="entry name" value="p450"/>
    <property type="match status" value="1"/>
</dbReference>
<evidence type="ECO:0000256" key="6">
    <source>
        <dbReference type="ARBA" id="ARBA00023004"/>
    </source>
</evidence>
<dbReference type="PANTHER" id="PTHR24286:SF24">
    <property type="entry name" value="LANOSTEROL 14-ALPHA DEMETHYLASE"/>
    <property type="match status" value="1"/>
</dbReference>